<evidence type="ECO:0000256" key="10">
    <source>
        <dbReference type="ARBA" id="ARBA00022777"/>
    </source>
</evidence>
<evidence type="ECO:0000256" key="15">
    <source>
        <dbReference type="ARBA" id="ARBA00040883"/>
    </source>
</evidence>
<accession>A0A2W2B092</accession>
<dbReference type="InterPro" id="IPR004619">
    <property type="entry name" value="Type_III_PanK"/>
</dbReference>
<feature type="binding site" evidence="16">
    <location>
        <position position="90"/>
    </location>
    <ligand>
        <name>substrate</name>
    </ligand>
</feature>
<comment type="caution">
    <text evidence="17">The sequence shown here is derived from an EMBL/GenBank/DDBJ whole genome shotgun (WGS) entry which is preliminary data.</text>
</comment>
<evidence type="ECO:0000256" key="14">
    <source>
        <dbReference type="ARBA" id="ARBA00038036"/>
    </source>
</evidence>
<dbReference type="GO" id="GO:0005737">
    <property type="term" value="C:cytoplasm"/>
    <property type="evidence" value="ECO:0007669"/>
    <property type="project" value="UniProtKB-SubCell"/>
</dbReference>
<comment type="pathway">
    <text evidence="4 16">Cofactor biosynthesis; coenzyme A biosynthesis; CoA from (R)-pantothenate: step 1/5.</text>
</comment>
<dbReference type="PANTHER" id="PTHR34265:SF1">
    <property type="entry name" value="TYPE III PANTOTHENATE KINASE"/>
    <property type="match status" value="1"/>
</dbReference>
<keyword evidence="13 16" id="KW-0173">Coenzyme A biosynthesis</keyword>
<keyword evidence="8 16" id="KW-0808">Transferase</keyword>
<feature type="active site" description="Proton acceptor" evidence="16">
    <location>
        <position position="99"/>
    </location>
</feature>
<feature type="binding site" evidence="16">
    <location>
        <begin position="8"/>
        <end position="15"/>
    </location>
    <ligand>
        <name>ATP</name>
        <dbReference type="ChEBI" id="CHEBI:30616"/>
    </ligand>
</feature>
<dbReference type="EC" id="2.7.1.33" evidence="6 16"/>
<dbReference type="InterPro" id="IPR043129">
    <property type="entry name" value="ATPase_NBD"/>
</dbReference>
<dbReference type="PANTHER" id="PTHR34265">
    <property type="entry name" value="TYPE III PANTOTHENATE KINASE"/>
    <property type="match status" value="1"/>
</dbReference>
<dbReference type="CDD" id="cd24015">
    <property type="entry name" value="ASKHA_NBD_PanK-III"/>
    <property type="match status" value="1"/>
</dbReference>
<comment type="catalytic activity">
    <reaction evidence="1 16">
        <text>(R)-pantothenate + ATP = (R)-4'-phosphopantothenate + ADP + H(+)</text>
        <dbReference type="Rhea" id="RHEA:16373"/>
        <dbReference type="ChEBI" id="CHEBI:10986"/>
        <dbReference type="ChEBI" id="CHEBI:15378"/>
        <dbReference type="ChEBI" id="CHEBI:29032"/>
        <dbReference type="ChEBI" id="CHEBI:30616"/>
        <dbReference type="ChEBI" id="CHEBI:456216"/>
        <dbReference type="EC" id="2.7.1.33"/>
    </reaction>
</comment>
<organism evidence="17 18">
    <name type="scientific">Taibaiella soli</name>
    <dbReference type="NCBI Taxonomy" id="1649169"/>
    <lineage>
        <taxon>Bacteria</taxon>
        <taxon>Pseudomonadati</taxon>
        <taxon>Bacteroidota</taxon>
        <taxon>Chitinophagia</taxon>
        <taxon>Chitinophagales</taxon>
        <taxon>Chitinophagaceae</taxon>
        <taxon>Taibaiella</taxon>
    </lineage>
</organism>
<reference evidence="17 18" key="1">
    <citation type="submission" date="2018-06" db="EMBL/GenBank/DDBJ databases">
        <title>Mucibacter soli gen. nov., sp. nov., a new member of the family Chitinophagaceae producing mucin.</title>
        <authorList>
            <person name="Kim M.-K."/>
            <person name="Park S."/>
            <person name="Kim T.-S."/>
            <person name="Joung Y."/>
            <person name="Han J.-H."/>
            <person name="Kim S.B."/>
        </authorList>
    </citation>
    <scope>NUCLEOTIDE SEQUENCE [LARGE SCALE GENOMIC DNA]</scope>
    <source>
        <strain evidence="17 18">R1-15</strain>
    </source>
</reference>
<dbReference type="GO" id="GO:0004594">
    <property type="term" value="F:pantothenate kinase activity"/>
    <property type="evidence" value="ECO:0007669"/>
    <property type="project" value="UniProtKB-UniRule"/>
</dbReference>
<evidence type="ECO:0000313" key="17">
    <source>
        <dbReference type="EMBL" id="PZF73674.1"/>
    </source>
</evidence>
<evidence type="ECO:0000256" key="8">
    <source>
        <dbReference type="ARBA" id="ARBA00022679"/>
    </source>
</evidence>
<evidence type="ECO:0000313" key="18">
    <source>
        <dbReference type="Proteomes" id="UP000248745"/>
    </source>
</evidence>
<evidence type="ECO:0000256" key="12">
    <source>
        <dbReference type="ARBA" id="ARBA00022958"/>
    </source>
</evidence>
<feature type="binding site" evidence="16">
    <location>
        <begin position="97"/>
        <end position="100"/>
    </location>
    <ligand>
        <name>substrate</name>
    </ligand>
</feature>
<dbReference type="GO" id="GO:0005524">
    <property type="term" value="F:ATP binding"/>
    <property type="evidence" value="ECO:0007669"/>
    <property type="project" value="UniProtKB-UniRule"/>
</dbReference>
<comment type="subunit">
    <text evidence="5 16">Homodimer.</text>
</comment>
<keyword evidence="9 16" id="KW-0547">Nucleotide-binding</keyword>
<evidence type="ECO:0000256" key="11">
    <source>
        <dbReference type="ARBA" id="ARBA00022840"/>
    </source>
</evidence>
<comment type="cofactor">
    <cofactor evidence="2">
        <name>K(+)</name>
        <dbReference type="ChEBI" id="CHEBI:29103"/>
    </cofactor>
</comment>
<evidence type="ECO:0000256" key="6">
    <source>
        <dbReference type="ARBA" id="ARBA00012102"/>
    </source>
</evidence>
<dbReference type="UniPathway" id="UPA00241">
    <property type="reaction ID" value="UER00352"/>
</dbReference>
<keyword evidence="18" id="KW-1185">Reference proteome</keyword>
<protein>
    <recommendedName>
        <fullName evidence="15 16">Type III pantothenate kinase</fullName>
        <ecNumber evidence="6 16">2.7.1.33</ecNumber>
    </recommendedName>
    <alternativeName>
        <fullName evidence="16">PanK-III</fullName>
    </alternativeName>
    <alternativeName>
        <fullName evidence="16">Pantothenic acid kinase</fullName>
    </alternativeName>
</protein>
<comment type="subcellular location">
    <subcellularLocation>
        <location evidence="3 16">Cytoplasm</location>
    </subcellularLocation>
</comment>
<evidence type="ECO:0000256" key="7">
    <source>
        <dbReference type="ARBA" id="ARBA00022490"/>
    </source>
</evidence>
<evidence type="ECO:0000256" key="2">
    <source>
        <dbReference type="ARBA" id="ARBA00001958"/>
    </source>
</evidence>
<evidence type="ECO:0000256" key="1">
    <source>
        <dbReference type="ARBA" id="ARBA00001206"/>
    </source>
</evidence>
<comment type="caution">
    <text evidence="16">Lacks conserved residue(s) required for the propagation of feature annotation.</text>
</comment>
<evidence type="ECO:0000256" key="5">
    <source>
        <dbReference type="ARBA" id="ARBA00011738"/>
    </source>
</evidence>
<keyword evidence="7 16" id="KW-0963">Cytoplasm</keyword>
<dbReference type="GO" id="GO:0015937">
    <property type="term" value="P:coenzyme A biosynthetic process"/>
    <property type="evidence" value="ECO:0007669"/>
    <property type="project" value="UniProtKB-UniRule"/>
</dbReference>
<dbReference type="Gene3D" id="3.30.420.40">
    <property type="match status" value="1"/>
</dbReference>
<dbReference type="RefSeq" id="WP_110998124.1">
    <property type="nucleotide sequence ID" value="NZ_QKTW01000010.1"/>
</dbReference>
<dbReference type="AlphaFoldDB" id="A0A2W2B092"/>
<feature type="binding site" evidence="16">
    <location>
        <position position="123"/>
    </location>
    <ligand>
        <name>ATP</name>
        <dbReference type="ChEBI" id="CHEBI:30616"/>
    </ligand>
</feature>
<dbReference type="OrthoDB" id="9804707at2"/>
<evidence type="ECO:0000256" key="4">
    <source>
        <dbReference type="ARBA" id="ARBA00005225"/>
    </source>
</evidence>
<dbReference type="NCBIfam" id="TIGR00671">
    <property type="entry name" value="baf"/>
    <property type="match status" value="1"/>
</dbReference>
<evidence type="ECO:0000256" key="3">
    <source>
        <dbReference type="ARBA" id="ARBA00004496"/>
    </source>
</evidence>
<evidence type="ECO:0000256" key="9">
    <source>
        <dbReference type="ARBA" id="ARBA00022741"/>
    </source>
</evidence>
<comment type="cofactor">
    <cofactor evidence="16">
        <name>NH4(+)</name>
        <dbReference type="ChEBI" id="CHEBI:28938"/>
    </cofactor>
    <cofactor evidence="16">
        <name>K(+)</name>
        <dbReference type="ChEBI" id="CHEBI:29103"/>
    </cofactor>
    <text evidence="16">A monovalent cation. Ammonium or potassium.</text>
</comment>
<comment type="similarity">
    <text evidence="14 16">Belongs to the type III pantothenate kinase family.</text>
</comment>
<gene>
    <name evidence="16" type="primary">coaX</name>
    <name evidence="17" type="ORF">DN068_06660</name>
</gene>
<name>A0A2W2B092_9BACT</name>
<keyword evidence="11 16" id="KW-0067">ATP-binding</keyword>
<dbReference type="Proteomes" id="UP000248745">
    <property type="component" value="Unassembled WGS sequence"/>
</dbReference>
<feature type="binding site" evidence="16">
    <location>
        <position position="175"/>
    </location>
    <ligand>
        <name>substrate</name>
    </ligand>
</feature>
<dbReference type="HAMAP" id="MF_01274">
    <property type="entry name" value="Pantothen_kinase_3"/>
    <property type="match status" value="1"/>
</dbReference>
<proteinExistence type="inferred from homology"/>
<comment type="function">
    <text evidence="16">Catalyzes the phosphorylation of pantothenate (Pan), the first step in CoA biosynthesis.</text>
</comment>
<sequence>MAINLCIDWGNSRVKTALFGPNDTLLETQHFDEAQAHQALQELIEKHQPQAAIFCSVVNGTEQTEQMLREQVQYYVKLDDNARLPVMNAYHSPGTLGGDRVALVVGAYGLFPEKNNLVISLGTCITYNFLHKNKAFRGGAISPGLQMRFKAMNAFTDKLPEVAPEGDLLLMGYDTETSMRSGVVNGMAFEIDGMIDAYSAQYPDFNAVLTGGDAAFFGTKLKNKIFADPNLLLEGLNLILKHNVPQIR</sequence>
<dbReference type="EMBL" id="QKTW01000010">
    <property type="protein sequence ID" value="PZF73674.1"/>
    <property type="molecule type" value="Genomic_DNA"/>
</dbReference>
<dbReference type="SUPFAM" id="SSF53067">
    <property type="entry name" value="Actin-like ATPase domain"/>
    <property type="match status" value="2"/>
</dbReference>
<dbReference type="Pfam" id="PF03309">
    <property type="entry name" value="Pan_kinase"/>
    <property type="match status" value="1"/>
</dbReference>
<evidence type="ECO:0000256" key="13">
    <source>
        <dbReference type="ARBA" id="ARBA00022993"/>
    </source>
</evidence>
<keyword evidence="12 16" id="KW-0630">Potassium</keyword>
<evidence type="ECO:0000256" key="16">
    <source>
        <dbReference type="HAMAP-Rule" id="MF_01274"/>
    </source>
</evidence>
<keyword evidence="10 16" id="KW-0418">Kinase</keyword>